<comment type="subcellular location">
    <subcellularLocation>
        <location evidence="1">Membrane</location>
        <topology evidence="1">Multi-pass membrane protein</topology>
    </subcellularLocation>
</comment>
<evidence type="ECO:0000256" key="4">
    <source>
        <dbReference type="ARBA" id="ARBA00022692"/>
    </source>
</evidence>
<keyword evidence="9" id="KW-0325">Glycoprotein</keyword>
<dbReference type="SMART" id="SM00918">
    <property type="entry name" value="Lig_chan-Glu_bd"/>
    <property type="match status" value="1"/>
</dbReference>
<dbReference type="SUPFAM" id="SSF53850">
    <property type="entry name" value="Periplasmic binding protein-like II"/>
    <property type="match status" value="1"/>
</dbReference>
<organism evidence="14 15">
    <name type="scientific">Parelaphostrongylus tenuis</name>
    <name type="common">Meningeal worm</name>
    <dbReference type="NCBI Taxonomy" id="148309"/>
    <lineage>
        <taxon>Eukaryota</taxon>
        <taxon>Metazoa</taxon>
        <taxon>Ecdysozoa</taxon>
        <taxon>Nematoda</taxon>
        <taxon>Chromadorea</taxon>
        <taxon>Rhabditida</taxon>
        <taxon>Rhabditina</taxon>
        <taxon>Rhabditomorpha</taxon>
        <taxon>Strongyloidea</taxon>
        <taxon>Metastrongylidae</taxon>
        <taxon>Parelaphostrongylus</taxon>
    </lineage>
</organism>
<protein>
    <submittedName>
        <fullName evidence="14">Glutathione reductase (GR) (GRase)</fullName>
    </submittedName>
</protein>
<evidence type="ECO:0000256" key="3">
    <source>
        <dbReference type="ARBA" id="ARBA00022448"/>
    </source>
</evidence>
<evidence type="ECO:0000256" key="6">
    <source>
        <dbReference type="ARBA" id="ARBA00023065"/>
    </source>
</evidence>
<keyword evidence="6" id="KW-0406">Ion transport</keyword>
<dbReference type="GO" id="GO:0016020">
    <property type="term" value="C:membrane"/>
    <property type="evidence" value="ECO:0007669"/>
    <property type="project" value="UniProtKB-SubCell"/>
</dbReference>
<sequence length="153" mass="17144">MTETLTGQIQFDPLTGFRTNFSATVIEIRPGVNSLTSIKEVKPFVMLRRSNPGEPEPKGNDRFEGYCIDLLKLLAKNISGFEYDIFVSDGNKYGARQADGSWDGMLGYLLNETADVAVAPLTITQERERAVDFSKPFMTTGLYKMLNTYLIIE</sequence>
<keyword evidence="8" id="KW-0675">Receptor</keyword>
<accession>A0AAD5MI88</accession>
<keyword evidence="7" id="KW-0472">Membrane</keyword>
<dbReference type="InterPro" id="IPR001320">
    <property type="entry name" value="Iontro_rcpt_C"/>
</dbReference>
<dbReference type="Gene3D" id="3.40.190.10">
    <property type="entry name" value="Periplasmic binding protein-like II"/>
    <property type="match status" value="1"/>
</dbReference>
<reference evidence="14" key="1">
    <citation type="submission" date="2021-06" db="EMBL/GenBank/DDBJ databases">
        <title>Parelaphostrongylus tenuis whole genome reference sequence.</title>
        <authorList>
            <person name="Garwood T.J."/>
            <person name="Larsen P.A."/>
            <person name="Fountain-Jones N.M."/>
            <person name="Garbe J.R."/>
            <person name="Macchietto M.G."/>
            <person name="Kania S.A."/>
            <person name="Gerhold R.W."/>
            <person name="Richards J.E."/>
            <person name="Wolf T.M."/>
        </authorList>
    </citation>
    <scope>NUCLEOTIDE SEQUENCE</scope>
    <source>
        <strain evidence="14">MNPRO001-30</strain>
        <tissue evidence="14">Meninges</tissue>
    </source>
</reference>
<keyword evidence="15" id="KW-1185">Reference proteome</keyword>
<keyword evidence="5" id="KW-1133">Transmembrane helix</keyword>
<dbReference type="Proteomes" id="UP001196413">
    <property type="component" value="Unassembled WGS sequence"/>
</dbReference>
<evidence type="ECO:0000313" key="15">
    <source>
        <dbReference type="Proteomes" id="UP001196413"/>
    </source>
</evidence>
<dbReference type="InterPro" id="IPR019594">
    <property type="entry name" value="Glu/Gly-bd"/>
</dbReference>
<evidence type="ECO:0000256" key="8">
    <source>
        <dbReference type="ARBA" id="ARBA00023170"/>
    </source>
</evidence>
<evidence type="ECO:0000256" key="9">
    <source>
        <dbReference type="ARBA" id="ARBA00023180"/>
    </source>
</evidence>
<dbReference type="SMART" id="SM00079">
    <property type="entry name" value="PBPe"/>
    <property type="match status" value="1"/>
</dbReference>
<dbReference type="GO" id="GO:0015276">
    <property type="term" value="F:ligand-gated monoatomic ion channel activity"/>
    <property type="evidence" value="ECO:0007669"/>
    <property type="project" value="InterPro"/>
</dbReference>
<evidence type="ECO:0000256" key="2">
    <source>
        <dbReference type="ARBA" id="ARBA00008685"/>
    </source>
</evidence>
<name>A0AAD5MI88_PARTN</name>
<gene>
    <name evidence="14" type="primary">GLR2_2</name>
    <name evidence="14" type="ORF">KIN20_017191</name>
</gene>
<keyword evidence="10" id="KW-1071">Ligand-gated ion channel</keyword>
<dbReference type="FunFam" id="3.40.190.10:FF:000189">
    <property type="entry name" value="Glutamate receptor 1"/>
    <property type="match status" value="1"/>
</dbReference>
<evidence type="ECO:0000313" key="14">
    <source>
        <dbReference type="EMBL" id="KAJ1358700.1"/>
    </source>
</evidence>
<evidence type="ECO:0000256" key="10">
    <source>
        <dbReference type="ARBA" id="ARBA00023286"/>
    </source>
</evidence>
<evidence type="ECO:0000256" key="1">
    <source>
        <dbReference type="ARBA" id="ARBA00004141"/>
    </source>
</evidence>
<proteinExistence type="inferred from homology"/>
<evidence type="ECO:0000256" key="11">
    <source>
        <dbReference type="ARBA" id="ARBA00023303"/>
    </source>
</evidence>
<evidence type="ECO:0000256" key="7">
    <source>
        <dbReference type="ARBA" id="ARBA00023136"/>
    </source>
</evidence>
<dbReference type="EMBL" id="JAHQIW010003433">
    <property type="protein sequence ID" value="KAJ1358700.1"/>
    <property type="molecule type" value="Genomic_DNA"/>
</dbReference>
<keyword evidence="11" id="KW-0407">Ion channel</keyword>
<feature type="domain" description="Ionotropic glutamate receptor L-glutamate and glycine-binding" evidence="13">
    <location>
        <begin position="43"/>
        <end position="111"/>
    </location>
</feature>
<comment type="similarity">
    <text evidence="2">Belongs to the glutamate-gated ion channel (TC 1.A.10.1) family.</text>
</comment>
<evidence type="ECO:0000256" key="5">
    <source>
        <dbReference type="ARBA" id="ARBA00022989"/>
    </source>
</evidence>
<feature type="domain" description="Ionotropic glutamate receptor C-terminal" evidence="12">
    <location>
        <begin position="37"/>
        <end position="153"/>
    </location>
</feature>
<dbReference type="InterPro" id="IPR015683">
    <property type="entry name" value="Ionotropic_Glu_rcpt"/>
</dbReference>
<dbReference type="PANTHER" id="PTHR18966">
    <property type="entry name" value="IONOTROPIC GLUTAMATE RECEPTOR"/>
    <property type="match status" value="1"/>
</dbReference>
<dbReference type="Pfam" id="PF10613">
    <property type="entry name" value="Lig_chan-Glu_bd"/>
    <property type="match status" value="1"/>
</dbReference>
<keyword evidence="4" id="KW-0812">Transmembrane</keyword>
<dbReference type="AlphaFoldDB" id="A0AAD5MI88"/>
<evidence type="ECO:0000259" key="13">
    <source>
        <dbReference type="SMART" id="SM00918"/>
    </source>
</evidence>
<evidence type="ECO:0000259" key="12">
    <source>
        <dbReference type="SMART" id="SM00079"/>
    </source>
</evidence>
<keyword evidence="3" id="KW-0813">Transport</keyword>
<comment type="caution">
    <text evidence="14">The sequence shown here is derived from an EMBL/GenBank/DDBJ whole genome shotgun (WGS) entry which is preliminary data.</text>
</comment>